<reference evidence="1 2" key="1">
    <citation type="submission" date="2020-08" db="EMBL/GenBank/DDBJ databases">
        <title>Genomic Encyclopedia of Type Strains, Phase IV (KMG-IV): sequencing the most valuable type-strain genomes for metagenomic binning, comparative biology and taxonomic classification.</title>
        <authorList>
            <person name="Goeker M."/>
        </authorList>
    </citation>
    <scope>NUCLEOTIDE SEQUENCE [LARGE SCALE GENOMIC DNA]</scope>
    <source>
        <strain evidence="1 2">DSM 17507</strain>
    </source>
</reference>
<evidence type="ECO:0000313" key="1">
    <source>
        <dbReference type="EMBL" id="MBB4614745.1"/>
    </source>
</evidence>
<dbReference type="Proteomes" id="UP000538566">
    <property type="component" value="Unassembled WGS sequence"/>
</dbReference>
<accession>A0A7W7AED7</accession>
<dbReference type="AlphaFoldDB" id="A0A7W7AED7"/>
<gene>
    <name evidence="1" type="ORF">GGR37_003032</name>
</gene>
<protein>
    <submittedName>
        <fullName evidence="1">Uncharacterized protein</fullName>
    </submittedName>
</protein>
<name>A0A7W7AED7_9SPHN</name>
<sequence length="116" mass="13335">MFGWFRRLLGSLETPDGEVGQFVRIHLHAASSSADHWHVVELDYLLNDLQSRLGIEGEVRPPIFKEDAVSILIFGDDAETMYRLIRPVLRHKSMTRNARIELIGPEKQVRSIHFAN</sequence>
<keyword evidence="2" id="KW-1185">Reference proteome</keyword>
<proteinExistence type="predicted"/>
<dbReference type="EMBL" id="JACHOA010000005">
    <property type="protein sequence ID" value="MBB4614745.1"/>
    <property type="molecule type" value="Genomic_DNA"/>
</dbReference>
<organism evidence="1 2">
    <name type="scientific">Novosphingobium taihuense</name>
    <dbReference type="NCBI Taxonomy" id="260085"/>
    <lineage>
        <taxon>Bacteria</taxon>
        <taxon>Pseudomonadati</taxon>
        <taxon>Pseudomonadota</taxon>
        <taxon>Alphaproteobacteria</taxon>
        <taxon>Sphingomonadales</taxon>
        <taxon>Sphingomonadaceae</taxon>
        <taxon>Novosphingobium</taxon>
    </lineage>
</organism>
<dbReference type="RefSeq" id="WP_144904292.1">
    <property type="nucleotide sequence ID" value="NZ_JACHOA010000005.1"/>
</dbReference>
<comment type="caution">
    <text evidence="1">The sequence shown here is derived from an EMBL/GenBank/DDBJ whole genome shotgun (WGS) entry which is preliminary data.</text>
</comment>
<evidence type="ECO:0000313" key="2">
    <source>
        <dbReference type="Proteomes" id="UP000538566"/>
    </source>
</evidence>